<dbReference type="InterPro" id="IPR050155">
    <property type="entry name" value="HAD-like_hydrolase_sf"/>
</dbReference>
<keyword evidence="1" id="KW-0378">Hydrolase</keyword>
<dbReference type="EMBL" id="SDKC01000001">
    <property type="protein sequence ID" value="RXS75584.1"/>
    <property type="molecule type" value="Genomic_DNA"/>
</dbReference>
<dbReference type="InterPro" id="IPR006439">
    <property type="entry name" value="HAD-SF_hydro_IA"/>
</dbReference>
<reference evidence="1 2" key="1">
    <citation type="submission" date="2019-01" db="EMBL/GenBank/DDBJ databases">
        <title>Blautia sp. nov. KGMB01111 isolated human feces.</title>
        <authorList>
            <person name="Park J.-E."/>
            <person name="Kim J.-S."/>
            <person name="Park S.-H."/>
        </authorList>
    </citation>
    <scope>NUCLEOTIDE SEQUENCE [LARGE SCALE GENOMIC DNA]</scope>
    <source>
        <strain evidence="1 2">KGMB01111</strain>
    </source>
</reference>
<dbReference type="InterPro" id="IPR023198">
    <property type="entry name" value="PGP-like_dom2"/>
</dbReference>
<dbReference type="OrthoDB" id="9792518at2"/>
<sequence>MDSIIFDVDGTLWDSTEICAKAWTDAIHRETDLSLTIDAPTLKGLFGRLLPDIASVLFADYPKEEQLRLIELCCQEEHKALLAQCAPLYPALEDTLRQLKEKYRLFIVSNCQAGYIEVFLETSGLGSYFEGHLCPGDTGNAKADNIRQIIRDYNLKTPVYVGDTLGDFNATKDAGIPFVFASYGFGQVSSPDYTIQCPGDLLNIF</sequence>
<dbReference type="AlphaFoldDB" id="A0A4Q1RIN2"/>
<dbReference type="PANTHER" id="PTHR43434:SF1">
    <property type="entry name" value="PHOSPHOGLYCOLATE PHOSPHATASE"/>
    <property type="match status" value="1"/>
</dbReference>
<dbReference type="Pfam" id="PF13419">
    <property type="entry name" value="HAD_2"/>
    <property type="match status" value="1"/>
</dbReference>
<dbReference type="GO" id="GO:0006281">
    <property type="term" value="P:DNA repair"/>
    <property type="evidence" value="ECO:0007669"/>
    <property type="project" value="TreeGrafter"/>
</dbReference>
<evidence type="ECO:0000313" key="1">
    <source>
        <dbReference type="EMBL" id="RXS75584.1"/>
    </source>
</evidence>
<proteinExistence type="predicted"/>
<dbReference type="GO" id="GO:0008967">
    <property type="term" value="F:phosphoglycolate phosphatase activity"/>
    <property type="evidence" value="ECO:0007669"/>
    <property type="project" value="TreeGrafter"/>
</dbReference>
<accession>A0A4Q1RIN2</accession>
<keyword evidence="2" id="KW-1185">Reference proteome</keyword>
<dbReference type="InterPro" id="IPR041492">
    <property type="entry name" value="HAD_2"/>
</dbReference>
<gene>
    <name evidence="1" type="ORF">ETP43_10390</name>
</gene>
<name>A0A4Q1RIN2_9FIRM</name>
<dbReference type="SUPFAM" id="SSF56784">
    <property type="entry name" value="HAD-like"/>
    <property type="match status" value="1"/>
</dbReference>
<dbReference type="Gene3D" id="1.10.150.240">
    <property type="entry name" value="Putative phosphatase, domain 2"/>
    <property type="match status" value="1"/>
</dbReference>
<comment type="caution">
    <text evidence="1">The sequence shown here is derived from an EMBL/GenBank/DDBJ whole genome shotgun (WGS) entry which is preliminary data.</text>
</comment>
<dbReference type="SFLD" id="SFLDS00003">
    <property type="entry name" value="Haloacid_Dehalogenase"/>
    <property type="match status" value="1"/>
</dbReference>
<protein>
    <submittedName>
        <fullName evidence="1">HAD family hydrolase</fullName>
    </submittedName>
</protein>
<organism evidence="1 2">
    <name type="scientific">Blautia faecicola</name>
    <dbReference type="NCBI Taxonomy" id="2509240"/>
    <lineage>
        <taxon>Bacteria</taxon>
        <taxon>Bacillati</taxon>
        <taxon>Bacillota</taxon>
        <taxon>Clostridia</taxon>
        <taxon>Lachnospirales</taxon>
        <taxon>Lachnospiraceae</taxon>
        <taxon>Blautia</taxon>
    </lineage>
</organism>
<dbReference type="SFLD" id="SFLDG01129">
    <property type="entry name" value="C1.5:_HAD__Beta-PGM__Phosphata"/>
    <property type="match status" value="1"/>
</dbReference>
<dbReference type="RefSeq" id="WP_129257999.1">
    <property type="nucleotide sequence ID" value="NZ_SDKC01000001.1"/>
</dbReference>
<dbReference type="InterPro" id="IPR023214">
    <property type="entry name" value="HAD_sf"/>
</dbReference>
<evidence type="ECO:0000313" key="2">
    <source>
        <dbReference type="Proteomes" id="UP000290106"/>
    </source>
</evidence>
<dbReference type="PANTHER" id="PTHR43434">
    <property type="entry name" value="PHOSPHOGLYCOLATE PHOSPHATASE"/>
    <property type="match status" value="1"/>
</dbReference>
<dbReference type="InterPro" id="IPR036412">
    <property type="entry name" value="HAD-like_sf"/>
</dbReference>
<dbReference type="NCBIfam" id="TIGR01549">
    <property type="entry name" value="HAD-SF-IA-v1"/>
    <property type="match status" value="1"/>
</dbReference>
<dbReference type="Gene3D" id="3.40.50.1000">
    <property type="entry name" value="HAD superfamily/HAD-like"/>
    <property type="match status" value="1"/>
</dbReference>
<dbReference type="Proteomes" id="UP000290106">
    <property type="component" value="Unassembled WGS sequence"/>
</dbReference>